<evidence type="ECO:0000313" key="3">
    <source>
        <dbReference type="Proteomes" id="UP000252378"/>
    </source>
</evidence>
<dbReference type="RefSeq" id="WP_015537614.1">
    <property type="nucleotide sequence ID" value="NZ_CP186690.1"/>
</dbReference>
<accession>A0A367G6L8</accession>
<dbReference type="InterPro" id="IPR035093">
    <property type="entry name" value="RelE/ParE_toxin_dom_sf"/>
</dbReference>
<gene>
    <name evidence="2" type="ORF">C7J97_07605</name>
</gene>
<dbReference type="Gene3D" id="3.30.2310.20">
    <property type="entry name" value="RelE-like"/>
    <property type="match status" value="1"/>
</dbReference>
<proteinExistence type="predicted"/>
<reference evidence="2 3" key="1">
    <citation type="submission" date="2018-03" db="EMBL/GenBank/DDBJ databases">
        <title>Complete genome sequencing of Faecalibacterium prausnitzii strains isolated from the human gut.</title>
        <authorList>
            <person name="Fitzgerald B.C."/>
            <person name="Shkoporov A.N."/>
            <person name="Ross P.R."/>
            <person name="Hill C."/>
        </authorList>
    </citation>
    <scope>NUCLEOTIDE SEQUENCE [LARGE SCALE GENOMIC DNA]</scope>
    <source>
        <strain evidence="2 3">ATCC 27768</strain>
    </source>
</reference>
<evidence type="ECO:0000256" key="1">
    <source>
        <dbReference type="ARBA" id="ARBA00022649"/>
    </source>
</evidence>
<dbReference type="AlphaFoldDB" id="A0A367G6L8"/>
<comment type="caution">
    <text evidence="2">The sequence shown here is derived from an EMBL/GenBank/DDBJ whole genome shotgun (WGS) entry which is preliminary data.</text>
</comment>
<dbReference type="Proteomes" id="UP000252378">
    <property type="component" value="Unassembled WGS sequence"/>
</dbReference>
<sequence>MKNKILYTDEARCDLDSIWDYIALDLQNQQAAERLVNKIMDRVDQLEDFAESGMLLSSISEVIGEERFLVCENYLIFYHTGKSVVTVDRVLYGRRDYLSVLFDKTREEPLEEDSLPEE</sequence>
<dbReference type="EMBL" id="PXUP01000009">
    <property type="protein sequence ID" value="RCH46295.1"/>
    <property type="molecule type" value="Genomic_DNA"/>
</dbReference>
<dbReference type="Pfam" id="PF05016">
    <property type="entry name" value="ParE_toxin"/>
    <property type="match status" value="1"/>
</dbReference>
<name>A0A367G6L8_9FIRM</name>
<protein>
    <submittedName>
        <fullName evidence="2">Type II toxin-antitoxin system RelE/ParE family toxin</fullName>
    </submittedName>
</protein>
<keyword evidence="1" id="KW-1277">Toxin-antitoxin system</keyword>
<organism evidence="2 3">
    <name type="scientific">Faecalibacterium prausnitzii</name>
    <dbReference type="NCBI Taxonomy" id="853"/>
    <lineage>
        <taxon>Bacteria</taxon>
        <taxon>Bacillati</taxon>
        <taxon>Bacillota</taxon>
        <taxon>Clostridia</taxon>
        <taxon>Eubacteriales</taxon>
        <taxon>Oscillospiraceae</taxon>
        <taxon>Faecalibacterium</taxon>
    </lineage>
</organism>
<evidence type="ECO:0000313" key="2">
    <source>
        <dbReference type="EMBL" id="RCH46295.1"/>
    </source>
</evidence>
<dbReference type="InterPro" id="IPR007712">
    <property type="entry name" value="RelE/ParE_toxin"/>
</dbReference>